<accession>A0AAE0G9R3</accession>
<keyword evidence="2 5" id="KW-0812">Transmembrane</keyword>
<dbReference type="InterPro" id="IPR006201">
    <property type="entry name" value="Neur_channel"/>
</dbReference>
<dbReference type="InterPro" id="IPR006029">
    <property type="entry name" value="Neurotrans-gated_channel_TM"/>
</dbReference>
<dbReference type="Pfam" id="PF02932">
    <property type="entry name" value="Neur_chan_memb"/>
    <property type="match status" value="1"/>
</dbReference>
<dbReference type="Gene3D" id="1.20.58.390">
    <property type="entry name" value="Neurotransmitter-gated ion-channel transmembrane domain"/>
    <property type="match status" value="1"/>
</dbReference>
<protein>
    <recommendedName>
        <fullName evidence="10">Neurotransmitter-gated ion-channel ligand-binding domain-containing protein</fullName>
    </recommendedName>
</protein>
<dbReference type="Pfam" id="PF02931">
    <property type="entry name" value="Neur_chan_LBD"/>
    <property type="match status" value="1"/>
</dbReference>
<dbReference type="EMBL" id="LGRX02007823">
    <property type="protein sequence ID" value="KAK3274270.1"/>
    <property type="molecule type" value="Genomic_DNA"/>
</dbReference>
<dbReference type="CDD" id="cd18989">
    <property type="entry name" value="LGIC_ECD_cation"/>
    <property type="match status" value="1"/>
</dbReference>
<keyword evidence="4 5" id="KW-0472">Membrane</keyword>
<dbReference type="InterPro" id="IPR006202">
    <property type="entry name" value="Neur_chan_lig-bd"/>
</dbReference>
<evidence type="ECO:0008006" key="10">
    <source>
        <dbReference type="Google" id="ProtNLM"/>
    </source>
</evidence>
<dbReference type="GO" id="GO:0004888">
    <property type="term" value="F:transmembrane signaling receptor activity"/>
    <property type="evidence" value="ECO:0007669"/>
    <property type="project" value="InterPro"/>
</dbReference>
<sequence>MLNETAAAKLVTNLFGSEQEDFQGTAHYMRNMRPSVKNFDPTVVNATVWIRSLKKVDDVEQTLSYNLVTRYDWLDPFLTWDPAEYDGITQLVLEGYEQVIWYPIFEIWTTVEAPHAGMDFEGLTFLLSSTGLVTLMDERAVLSACPLNVEDFPFDSQSCVTEIGDLITDTRYQIFGSVMLNGKSSEATLSSWNVKDIHVKAEYECFTYAQMSRGATEDATAFALAHTVSPMDQGYLYNGVTCNSFFKITVDLERYYEPYVTMSIIPVSFVTFITFISFQLPVGGGERTGLIITALLTVVAVMFVTAEKLPDTKSTTILDSFNKAMILINLIVMIEAGLVSMLIEYNRYVDTDEYPVIKIIYPELWWTPLMSSMSGNSSKVQDGPPDTSSIEGFNGAAEEKSHRAMLSLEECKALASELDPIDEKSYKEIVRILEKEDNWATLLPKLAAEGLVSVILIEKATPEQLRLLLGVSLGTAIRLQRAAFEATTTDSTILLGDVIDRFCLFTFPVLWLVVLVVILGDKLDLAEVVFGLTASK</sequence>
<feature type="domain" description="Neurotransmitter-gated ion-channel ligand-binding" evidence="6">
    <location>
        <begin position="26"/>
        <end position="170"/>
    </location>
</feature>
<feature type="domain" description="Neurotransmitter-gated ion-channel transmembrane" evidence="7">
    <location>
        <begin position="264"/>
        <end position="518"/>
    </location>
</feature>
<organism evidence="8 9">
    <name type="scientific">Cymbomonas tetramitiformis</name>
    <dbReference type="NCBI Taxonomy" id="36881"/>
    <lineage>
        <taxon>Eukaryota</taxon>
        <taxon>Viridiplantae</taxon>
        <taxon>Chlorophyta</taxon>
        <taxon>Pyramimonadophyceae</taxon>
        <taxon>Pyramimonadales</taxon>
        <taxon>Pyramimonadaceae</taxon>
        <taxon>Cymbomonas</taxon>
    </lineage>
</organism>
<dbReference type="SUPFAM" id="SSF90112">
    <property type="entry name" value="Neurotransmitter-gated ion-channel transmembrane pore"/>
    <property type="match status" value="1"/>
</dbReference>
<evidence type="ECO:0000259" key="7">
    <source>
        <dbReference type="Pfam" id="PF02932"/>
    </source>
</evidence>
<dbReference type="InterPro" id="IPR036734">
    <property type="entry name" value="Neur_chan_lig-bd_sf"/>
</dbReference>
<proteinExistence type="predicted"/>
<dbReference type="GO" id="GO:0016020">
    <property type="term" value="C:membrane"/>
    <property type="evidence" value="ECO:0007669"/>
    <property type="project" value="UniProtKB-SubCell"/>
</dbReference>
<feature type="transmembrane region" description="Helical" evidence="5">
    <location>
        <begin position="326"/>
        <end position="343"/>
    </location>
</feature>
<dbReference type="PANTHER" id="PTHR18945">
    <property type="entry name" value="NEUROTRANSMITTER GATED ION CHANNEL"/>
    <property type="match status" value="1"/>
</dbReference>
<dbReference type="Gene3D" id="2.70.170.10">
    <property type="entry name" value="Neurotransmitter-gated ion-channel ligand-binding domain"/>
    <property type="match status" value="1"/>
</dbReference>
<dbReference type="InterPro" id="IPR036719">
    <property type="entry name" value="Neuro-gated_channel_TM_sf"/>
</dbReference>
<evidence type="ECO:0000256" key="4">
    <source>
        <dbReference type="ARBA" id="ARBA00023136"/>
    </source>
</evidence>
<feature type="transmembrane region" description="Helical" evidence="5">
    <location>
        <begin position="259"/>
        <end position="278"/>
    </location>
</feature>
<feature type="transmembrane region" description="Helical" evidence="5">
    <location>
        <begin position="502"/>
        <end position="520"/>
    </location>
</feature>
<dbReference type="AlphaFoldDB" id="A0AAE0G9R3"/>
<dbReference type="GO" id="GO:0005230">
    <property type="term" value="F:extracellular ligand-gated monoatomic ion channel activity"/>
    <property type="evidence" value="ECO:0007669"/>
    <property type="project" value="InterPro"/>
</dbReference>
<keyword evidence="3 5" id="KW-1133">Transmembrane helix</keyword>
<dbReference type="InterPro" id="IPR038050">
    <property type="entry name" value="Neuro_actylchol_rec"/>
</dbReference>
<evidence type="ECO:0000256" key="3">
    <source>
        <dbReference type="ARBA" id="ARBA00022989"/>
    </source>
</evidence>
<evidence type="ECO:0000313" key="8">
    <source>
        <dbReference type="EMBL" id="KAK3274270.1"/>
    </source>
</evidence>
<evidence type="ECO:0000256" key="2">
    <source>
        <dbReference type="ARBA" id="ARBA00022692"/>
    </source>
</evidence>
<dbReference type="SUPFAM" id="SSF63712">
    <property type="entry name" value="Nicotinic receptor ligand binding domain-like"/>
    <property type="match status" value="1"/>
</dbReference>
<evidence type="ECO:0000259" key="6">
    <source>
        <dbReference type="Pfam" id="PF02931"/>
    </source>
</evidence>
<feature type="transmembrane region" description="Helical" evidence="5">
    <location>
        <begin position="290"/>
        <end position="306"/>
    </location>
</feature>
<evidence type="ECO:0000256" key="5">
    <source>
        <dbReference type="SAM" id="Phobius"/>
    </source>
</evidence>
<comment type="subcellular location">
    <subcellularLocation>
        <location evidence="1">Membrane</location>
        <topology evidence="1">Multi-pass membrane protein</topology>
    </subcellularLocation>
</comment>
<comment type="caution">
    <text evidence="8">The sequence shown here is derived from an EMBL/GenBank/DDBJ whole genome shotgun (WGS) entry which is preliminary data.</text>
</comment>
<dbReference type="Proteomes" id="UP001190700">
    <property type="component" value="Unassembled WGS sequence"/>
</dbReference>
<keyword evidence="9" id="KW-1185">Reference proteome</keyword>
<gene>
    <name evidence="8" type="ORF">CYMTET_17541</name>
</gene>
<dbReference type="PROSITE" id="PS00236">
    <property type="entry name" value="NEUROTR_ION_CHANNEL"/>
    <property type="match status" value="1"/>
</dbReference>
<name>A0AAE0G9R3_9CHLO</name>
<evidence type="ECO:0000313" key="9">
    <source>
        <dbReference type="Proteomes" id="UP001190700"/>
    </source>
</evidence>
<evidence type="ECO:0000256" key="1">
    <source>
        <dbReference type="ARBA" id="ARBA00004141"/>
    </source>
</evidence>
<reference evidence="8 9" key="1">
    <citation type="journal article" date="2015" name="Genome Biol. Evol.">
        <title>Comparative Genomics of a Bacterivorous Green Alga Reveals Evolutionary Causalities and Consequences of Phago-Mixotrophic Mode of Nutrition.</title>
        <authorList>
            <person name="Burns J.A."/>
            <person name="Paasch A."/>
            <person name="Narechania A."/>
            <person name="Kim E."/>
        </authorList>
    </citation>
    <scope>NUCLEOTIDE SEQUENCE [LARGE SCALE GENOMIC DNA]</scope>
    <source>
        <strain evidence="8 9">PLY_AMNH</strain>
    </source>
</reference>
<dbReference type="InterPro" id="IPR018000">
    <property type="entry name" value="Neurotransmitter_ion_chnl_CS"/>
</dbReference>